<organism evidence="3 4">
    <name type="scientific">Mya arenaria</name>
    <name type="common">Soft-shell clam</name>
    <dbReference type="NCBI Taxonomy" id="6604"/>
    <lineage>
        <taxon>Eukaryota</taxon>
        <taxon>Metazoa</taxon>
        <taxon>Spiralia</taxon>
        <taxon>Lophotrochozoa</taxon>
        <taxon>Mollusca</taxon>
        <taxon>Bivalvia</taxon>
        <taxon>Autobranchia</taxon>
        <taxon>Heteroconchia</taxon>
        <taxon>Euheterodonta</taxon>
        <taxon>Imparidentia</taxon>
        <taxon>Neoheterodontei</taxon>
        <taxon>Myida</taxon>
        <taxon>Myoidea</taxon>
        <taxon>Myidae</taxon>
        <taxon>Mya</taxon>
    </lineage>
</organism>
<feature type="compositionally biased region" description="Low complexity" evidence="1">
    <location>
        <begin position="172"/>
        <end position="192"/>
    </location>
</feature>
<accession>A0ABY7DNU7</accession>
<evidence type="ECO:0000256" key="2">
    <source>
        <dbReference type="SAM" id="Phobius"/>
    </source>
</evidence>
<reference evidence="3" key="1">
    <citation type="submission" date="2022-11" db="EMBL/GenBank/DDBJ databases">
        <title>Centuries of genome instability and evolution in soft-shell clam transmissible cancer (bioRxiv).</title>
        <authorList>
            <person name="Hart S.F.M."/>
            <person name="Yonemitsu M.A."/>
            <person name="Giersch R.M."/>
            <person name="Beal B.F."/>
            <person name="Arriagada G."/>
            <person name="Davis B.W."/>
            <person name="Ostrander E.A."/>
            <person name="Goff S.P."/>
            <person name="Metzger M.J."/>
        </authorList>
    </citation>
    <scope>NUCLEOTIDE SEQUENCE</scope>
    <source>
        <strain evidence="3">MELC-2E11</strain>
        <tissue evidence="3">Siphon/mantle</tissue>
    </source>
</reference>
<keyword evidence="2" id="KW-0812">Transmembrane</keyword>
<keyword evidence="4" id="KW-1185">Reference proteome</keyword>
<feature type="transmembrane region" description="Helical" evidence="2">
    <location>
        <begin position="115"/>
        <end position="137"/>
    </location>
</feature>
<keyword evidence="2" id="KW-1133">Transmembrane helix</keyword>
<sequence>MQKKQHLEQQMIRIQHRHYHLYHCRRLFHHPEGDGLGERKTAHFASAGQCCNSYYDITFDYHDAKWCSSYCCGASTSGVFLSTSVGVLECCDNFLLAASSEDTSSICADFFLQNIWVPILIALGGLGSLICICVVVACCCQGGNHRGGVVQPAQPQTSLIMVAGSSNPQYPQGPYGAQQYPQGTYPPGNQAPGYPPGAAYPPGAVYPPPVYGAGTQSALPPKQSADHPSGADQS</sequence>
<dbReference type="Proteomes" id="UP001164746">
    <property type="component" value="Chromosome 3"/>
</dbReference>
<evidence type="ECO:0000313" key="4">
    <source>
        <dbReference type="Proteomes" id="UP001164746"/>
    </source>
</evidence>
<proteinExistence type="predicted"/>
<evidence type="ECO:0000313" key="3">
    <source>
        <dbReference type="EMBL" id="WAQ98271.1"/>
    </source>
</evidence>
<protein>
    <submittedName>
        <fullName evidence="3">Uncharacterized protein</fullName>
    </submittedName>
</protein>
<keyword evidence="2" id="KW-0472">Membrane</keyword>
<feature type="compositionally biased region" description="Pro residues" evidence="1">
    <location>
        <begin position="193"/>
        <end position="210"/>
    </location>
</feature>
<feature type="region of interest" description="Disordered" evidence="1">
    <location>
        <begin position="172"/>
        <end position="234"/>
    </location>
</feature>
<gene>
    <name evidence="3" type="ORF">MAR_022644</name>
</gene>
<name>A0ABY7DNU7_MYAAR</name>
<dbReference type="EMBL" id="CP111014">
    <property type="protein sequence ID" value="WAQ98271.1"/>
    <property type="molecule type" value="Genomic_DNA"/>
</dbReference>
<evidence type="ECO:0000256" key="1">
    <source>
        <dbReference type="SAM" id="MobiDB-lite"/>
    </source>
</evidence>